<dbReference type="PANTHER" id="PTHR12196:SF2">
    <property type="entry name" value="DIPHTHINE--AMMONIA LIGASE"/>
    <property type="match status" value="1"/>
</dbReference>
<dbReference type="SUPFAM" id="SSF52402">
    <property type="entry name" value="Adenine nucleotide alpha hydrolases-like"/>
    <property type="match status" value="1"/>
</dbReference>
<comment type="pathway">
    <text evidence="1">Protein modification; peptidyl-diphthamide biosynthesis.</text>
</comment>
<name>A0A9C7PYZ7_9RHOD</name>
<evidence type="ECO:0000256" key="1">
    <source>
        <dbReference type="ARBA" id="ARBA00005156"/>
    </source>
</evidence>
<evidence type="ECO:0000256" key="5">
    <source>
        <dbReference type="ARBA" id="ARBA00022741"/>
    </source>
</evidence>
<evidence type="ECO:0000256" key="8">
    <source>
        <dbReference type="ARBA" id="ARBA00031552"/>
    </source>
</evidence>
<reference evidence="12" key="1">
    <citation type="journal article" date="2022" name="Proc. Natl. Acad. Sci. U.S.A.">
        <title>Life cycle and functional genomics of the unicellular red alga Galdieria for elucidating algal and plant evolution and industrial use.</title>
        <authorList>
            <person name="Hirooka S."/>
            <person name="Itabashi T."/>
            <person name="Ichinose T.M."/>
            <person name="Onuma R."/>
            <person name="Fujiwara T."/>
            <person name="Yamashita S."/>
            <person name="Jong L.W."/>
            <person name="Tomita R."/>
            <person name="Iwane A.H."/>
            <person name="Miyagishima S.Y."/>
        </authorList>
    </citation>
    <scope>NUCLEOTIDE SEQUENCE</scope>
    <source>
        <strain evidence="12">NBRC 102759</strain>
    </source>
</reference>
<feature type="domain" description="Diphthamide synthase" evidence="11">
    <location>
        <begin position="1"/>
        <end position="233"/>
    </location>
</feature>
<dbReference type="OrthoDB" id="686384at2759"/>
<dbReference type="GO" id="GO:0005524">
    <property type="term" value="F:ATP binding"/>
    <property type="evidence" value="ECO:0007669"/>
    <property type="project" value="UniProtKB-KW"/>
</dbReference>
<dbReference type="SUPFAM" id="SSF55298">
    <property type="entry name" value="YjgF-like"/>
    <property type="match status" value="2"/>
</dbReference>
<evidence type="ECO:0000256" key="10">
    <source>
        <dbReference type="SAM" id="Coils"/>
    </source>
</evidence>
<keyword evidence="5" id="KW-0547">Nucleotide-binding</keyword>
<evidence type="ECO:0000256" key="7">
    <source>
        <dbReference type="ARBA" id="ARBA00029814"/>
    </source>
</evidence>
<organism evidence="12 13">
    <name type="scientific">Galdieria partita</name>
    <dbReference type="NCBI Taxonomy" id="83374"/>
    <lineage>
        <taxon>Eukaryota</taxon>
        <taxon>Rhodophyta</taxon>
        <taxon>Bangiophyceae</taxon>
        <taxon>Galdieriales</taxon>
        <taxon>Galdieriaceae</taxon>
        <taxon>Galdieria</taxon>
    </lineage>
</organism>
<dbReference type="InterPro" id="IPR006175">
    <property type="entry name" value="YjgF/YER057c/UK114"/>
</dbReference>
<dbReference type="EMBL" id="BQMJ01000043">
    <property type="protein sequence ID" value="GJQ13383.1"/>
    <property type="molecule type" value="Genomic_DNA"/>
</dbReference>
<keyword evidence="4" id="KW-0436">Ligase</keyword>
<dbReference type="Pfam" id="PF01042">
    <property type="entry name" value="Ribonuc_L-PSP"/>
    <property type="match status" value="2"/>
</dbReference>
<dbReference type="EC" id="6.3.1.14" evidence="2"/>
<dbReference type="InterPro" id="IPR035959">
    <property type="entry name" value="RutC-like_sf"/>
</dbReference>
<dbReference type="InterPro" id="IPR014729">
    <property type="entry name" value="Rossmann-like_a/b/a_fold"/>
</dbReference>
<dbReference type="Gene3D" id="3.90.1490.10">
    <property type="entry name" value="putative n-type atp pyrophosphatase, domain 2"/>
    <property type="match status" value="1"/>
</dbReference>
<dbReference type="InterPro" id="IPR002761">
    <property type="entry name" value="Diphthami_syn_dom"/>
</dbReference>
<accession>A0A9C7PYZ7</accession>
<dbReference type="InterPro" id="IPR030662">
    <property type="entry name" value="DPH6/MJ0570"/>
</dbReference>
<dbReference type="CDD" id="cd01994">
    <property type="entry name" value="AANH_PF0828-like"/>
    <property type="match status" value="1"/>
</dbReference>
<evidence type="ECO:0000313" key="13">
    <source>
        <dbReference type="Proteomes" id="UP001061958"/>
    </source>
</evidence>
<evidence type="ECO:0000256" key="9">
    <source>
        <dbReference type="ARBA" id="ARBA00048108"/>
    </source>
</evidence>
<dbReference type="Proteomes" id="UP001061958">
    <property type="component" value="Unassembled WGS sequence"/>
</dbReference>
<proteinExistence type="predicted"/>
<sequence length="709" mass="81060">MKVVALISGGKDSLYSLCKCIAYGHEVVALGNLFPEDSNVHDADSYMYQTVGHEIIQAYAKALLLPLFRRPTKGKAVLTTLGYSRQPYDEVEDLYQLLLQVKQEMPQVEAVCSGAILSDYQRNRVEHVCSRLQLTSIAYLWRRNQKELLQEISQVGIDAIVVKVAAMGLYPRKHLGKHLVELAPVLMELESKYGTHVCGEGGEFESLVLDCPLFYYRLVIDEAEKVIVSDDRFAPIGYLRIQKYHLEEKSLHVNRTDWIKTIVPIKSMSVQTRQREARKSLQKDTSWMYSCQSRWCVSKTTNISYFLCCHKDSHENRKNIVEEMKNILEELEESLKECSLTRKDIFYCQLYLSDMSQFALVNQVYASYFGAEEPPSRACIEVSLCLHQPIVLEAFARKGPRKVLHVQSISEWAPPCIGSYSQAQFFQYVVFISGILPLHPPTVTIVSGMDIEQETMLCIENVNHTMEALPCGLEDILFIYCYITQPQAEQRVATLLYNAYGKQLGLCILPIRSLPRNGSIELQVICALSNDVTGNSLQDDSHPICNKQVLQGEFPMFLLPQDRMTMKSTYGVSDDDFQVMWQLCTSGSLIVLHATWKQVPFMDMFKKVVTAILHQWIRQWEKHLDPIGAHVAWSPLVCKSWLPKDLFHGNSNCHLQDIIEEILVKVLSNEHSMNRTPAFIIPLEQDEQVRTCHLHLILQLDEKVTQSRL</sequence>
<evidence type="ECO:0000256" key="2">
    <source>
        <dbReference type="ARBA" id="ARBA00012089"/>
    </source>
</evidence>
<gene>
    <name evidence="12" type="ORF">GpartN1_g5174.t1</name>
</gene>
<dbReference type="FunFam" id="3.40.50.620:FF:000145">
    <property type="entry name" value="ATP-binding domain containing protein"/>
    <property type="match status" value="1"/>
</dbReference>
<evidence type="ECO:0000313" key="12">
    <source>
        <dbReference type="EMBL" id="GJQ13383.1"/>
    </source>
</evidence>
<evidence type="ECO:0000256" key="4">
    <source>
        <dbReference type="ARBA" id="ARBA00022598"/>
    </source>
</evidence>
<feature type="coiled-coil region" evidence="10">
    <location>
        <begin position="311"/>
        <end position="341"/>
    </location>
</feature>
<dbReference type="Gene3D" id="3.30.1330.40">
    <property type="entry name" value="RutC-like"/>
    <property type="match status" value="2"/>
</dbReference>
<dbReference type="NCBIfam" id="TIGR00290">
    <property type="entry name" value="MJ0570_dom"/>
    <property type="match status" value="1"/>
</dbReference>
<dbReference type="GO" id="GO:0017178">
    <property type="term" value="F:diphthine-ammonia ligase activity"/>
    <property type="evidence" value="ECO:0007669"/>
    <property type="project" value="UniProtKB-EC"/>
</dbReference>
<dbReference type="FunFam" id="3.90.1490.10:FF:000001">
    <property type="entry name" value="Diphthine--ammonia ligase"/>
    <property type="match status" value="1"/>
</dbReference>
<evidence type="ECO:0000256" key="3">
    <source>
        <dbReference type="ARBA" id="ARBA00018426"/>
    </source>
</evidence>
<reference evidence="12" key="2">
    <citation type="submission" date="2022-01" db="EMBL/GenBank/DDBJ databases">
        <authorList>
            <person name="Hirooka S."/>
            <person name="Miyagishima S.Y."/>
        </authorList>
    </citation>
    <scope>NUCLEOTIDE SEQUENCE</scope>
    <source>
        <strain evidence="12">NBRC 102759</strain>
    </source>
</reference>
<keyword evidence="6" id="KW-0067">ATP-binding</keyword>
<dbReference type="AlphaFoldDB" id="A0A9C7PYZ7"/>
<comment type="caution">
    <text evidence="12">The sequence shown here is derived from an EMBL/GenBank/DDBJ whole genome shotgun (WGS) entry which is preliminary data.</text>
</comment>
<dbReference type="Pfam" id="PF01902">
    <property type="entry name" value="Diphthami_syn_2"/>
    <property type="match status" value="1"/>
</dbReference>
<keyword evidence="10" id="KW-0175">Coiled coil</keyword>
<dbReference type="GO" id="GO:0017183">
    <property type="term" value="P:protein histidyl modification to diphthamide"/>
    <property type="evidence" value="ECO:0007669"/>
    <property type="project" value="TreeGrafter"/>
</dbReference>
<evidence type="ECO:0000259" key="11">
    <source>
        <dbReference type="Pfam" id="PF01902"/>
    </source>
</evidence>
<dbReference type="PANTHER" id="PTHR12196">
    <property type="entry name" value="DOMAIN OF UNKNOWN FUNCTION 71 DUF71 -CONTAINING PROTEIN"/>
    <property type="match status" value="1"/>
</dbReference>
<evidence type="ECO:0000256" key="6">
    <source>
        <dbReference type="ARBA" id="ARBA00022840"/>
    </source>
</evidence>
<dbReference type="Gene3D" id="3.40.50.620">
    <property type="entry name" value="HUPs"/>
    <property type="match status" value="1"/>
</dbReference>
<protein>
    <recommendedName>
        <fullName evidence="3">Diphthine--ammonia ligase</fullName>
        <ecNumber evidence="2">6.3.1.14</ecNumber>
    </recommendedName>
    <alternativeName>
        <fullName evidence="7">Diphthamide synthase</fullName>
    </alternativeName>
    <alternativeName>
        <fullName evidence="8">Diphthamide synthetase</fullName>
    </alternativeName>
</protein>
<comment type="catalytic activity">
    <reaction evidence="9">
        <text>diphthine-[translation elongation factor 2] + NH4(+) + ATP = diphthamide-[translation elongation factor 2] + AMP + diphosphate + H(+)</text>
        <dbReference type="Rhea" id="RHEA:19753"/>
        <dbReference type="Rhea" id="RHEA-COMP:10172"/>
        <dbReference type="Rhea" id="RHEA-COMP:10174"/>
        <dbReference type="ChEBI" id="CHEBI:15378"/>
        <dbReference type="ChEBI" id="CHEBI:16692"/>
        <dbReference type="ChEBI" id="CHEBI:28938"/>
        <dbReference type="ChEBI" id="CHEBI:30616"/>
        <dbReference type="ChEBI" id="CHEBI:33019"/>
        <dbReference type="ChEBI" id="CHEBI:82696"/>
        <dbReference type="ChEBI" id="CHEBI:456215"/>
        <dbReference type="EC" id="6.3.1.14"/>
    </reaction>
</comment>
<keyword evidence="13" id="KW-1185">Reference proteome</keyword>